<dbReference type="GO" id="GO:0016787">
    <property type="term" value="F:hydrolase activity"/>
    <property type="evidence" value="ECO:0007669"/>
    <property type="project" value="UniProtKB-KW"/>
</dbReference>
<accession>A0A4Z0V2T3</accession>
<dbReference type="Pfam" id="PF15979">
    <property type="entry name" value="Glyco_hydro_115"/>
    <property type="match status" value="1"/>
</dbReference>
<dbReference type="InterPro" id="IPR042301">
    <property type="entry name" value="GH115_sf"/>
</dbReference>
<dbReference type="PANTHER" id="PTHR37842">
    <property type="match status" value="1"/>
</dbReference>
<dbReference type="PANTHER" id="PTHR37842:SF2">
    <property type="entry name" value="GYLCOSYL HYDROLASE 115 C-TERMINAL DOMAIN-CONTAINING PROTEIN"/>
    <property type="match status" value="1"/>
</dbReference>
<sequence length="852" mass="95778">MGFLTLRNSLLVAAAMSAFVSQALDHPGITSPELSAGRFTLVEASIPVSVCVDPSDNSAVQIAAKNLCEDFGLVTGNDAAMVSVPEGRRLVIAGTVGTPLVDRLIKDGKISSSELKGKNEKYVMTVVAAPFAGVEEALVIAGSDRRGTVYGIYELSEQIGVSPWYDWADVPVSHHDNLSMEKGTYTAGEPAVKYRGIFLNDEAPCLTGWVKNTYGTGYGDHRFYERVFELILRLRGNFMWPAMWGWAFYADDAENGPTADRMGVIIGTSHHEPMGRNHQEWARNRKNYGAWNYATNKKVLDKFFAEGVARAKGTEDVITIGMRGDGDEAMSAEADVKLLEKVIDNQRRIIKKESGRPAKETPQVWALYKEVLDYYDAGLRVPDDVTLLLCDDNWGNVRRLPNEKERKHPGGWGMYYHVDYVGAPRNSKLLNCTPIQNMWEQMQLTYDYGVDRLWILNVGDLKPMEYPITLFLDMAWNPHRYDASSLLEHTEKFCAQQFGEENAAEAARILNLLCKYNGRVTPEMLDSRTYSIENGEWRKVADQYARLEAEALRQYMSIAPESRDAYQQIILFPLQLMGNLYDMYYAQAMNNKLYKNGDPEANLWADRVEACFKRDAELMNYYNKVMSGGKWDGMMTQKHIGYKSWNDAFEADTLPEIHRVEVSEGNGGGYTFSPSDGYVSIEAQHYYKAVNPKSDARWTVMPHMGRTLSGLSVMPYTEPVDGAKLEYSMMLPEGVKEVKVLVVLKSTLAFANLEGHRYSIGFKGEEPKEVNYNGDLNEAPKNIYSVFYPTVARRVVEKSVRLQVPSHKAGEPVVLELSPLDPGVVFEKIVVDFGGYKTSYLHGEESPRRVAE</sequence>
<dbReference type="InterPro" id="IPR031924">
    <property type="entry name" value="GH115"/>
</dbReference>
<keyword evidence="2" id="KW-0732">Signal</keyword>
<dbReference type="EMBL" id="SJSA01000001">
    <property type="protein sequence ID" value="TGG39499.1"/>
    <property type="molecule type" value="Genomic_DNA"/>
</dbReference>
<evidence type="ECO:0000256" key="1">
    <source>
        <dbReference type="ARBA" id="ARBA00022801"/>
    </source>
</evidence>
<dbReference type="GO" id="GO:0005975">
    <property type="term" value="P:carbohydrate metabolic process"/>
    <property type="evidence" value="ECO:0007669"/>
    <property type="project" value="UniProtKB-ARBA"/>
</dbReference>
<evidence type="ECO:0000313" key="4">
    <source>
        <dbReference type="EMBL" id="TGG39499.1"/>
    </source>
</evidence>
<feature type="chain" id="PRO_5021274320" evidence="2">
    <location>
        <begin position="24"/>
        <end position="852"/>
    </location>
</feature>
<protein>
    <submittedName>
        <fullName evidence="4">Glycosyhydrolase</fullName>
    </submittedName>
</protein>
<dbReference type="InterPro" id="IPR029018">
    <property type="entry name" value="Hex-like_dom2"/>
</dbReference>
<feature type="domain" description="Gylcosyl hydrolase 115 C-terminal" evidence="3">
    <location>
        <begin position="671"/>
        <end position="842"/>
    </location>
</feature>
<dbReference type="RefSeq" id="WP_135470098.1">
    <property type="nucleotide sequence ID" value="NZ_CASCVZ010000011.1"/>
</dbReference>
<keyword evidence="1 4" id="KW-0378">Hydrolase</keyword>
<comment type="caution">
    <text evidence="4">The sequence shown here is derived from an EMBL/GenBank/DDBJ whole genome shotgun (WGS) entry which is preliminary data.</text>
</comment>
<dbReference type="SUPFAM" id="SSF55545">
    <property type="entry name" value="beta-N-acetylhexosaminidase-like domain"/>
    <property type="match status" value="1"/>
</dbReference>
<gene>
    <name evidence="4" type="ORF">EZ315_01815</name>
</gene>
<dbReference type="Gene3D" id="1.20.58.2150">
    <property type="match status" value="1"/>
</dbReference>
<proteinExistence type="predicted"/>
<dbReference type="InterPro" id="IPR041437">
    <property type="entry name" value="GH115_C"/>
</dbReference>
<evidence type="ECO:0000313" key="5">
    <source>
        <dbReference type="Proteomes" id="UP000297635"/>
    </source>
</evidence>
<evidence type="ECO:0000256" key="2">
    <source>
        <dbReference type="SAM" id="SignalP"/>
    </source>
</evidence>
<organism evidence="4 5">
    <name type="scientific">Duncaniella freteri</name>
    <dbReference type="NCBI Taxonomy" id="2530391"/>
    <lineage>
        <taxon>Bacteria</taxon>
        <taxon>Pseudomonadati</taxon>
        <taxon>Bacteroidota</taxon>
        <taxon>Bacteroidia</taxon>
        <taxon>Bacteroidales</taxon>
        <taxon>Muribaculaceae</taxon>
        <taxon>Duncaniella</taxon>
    </lineage>
</organism>
<reference evidence="4 5" key="1">
    <citation type="submission" date="2019-02" db="EMBL/GenBank/DDBJ databases">
        <title>Isolation and identification of novel species under the genus Muribaculum.</title>
        <authorList>
            <person name="Miyake S."/>
            <person name="Ding Y."/>
            <person name="Low A."/>
            <person name="Soh M."/>
            <person name="Seedorf H."/>
        </authorList>
    </citation>
    <scope>NUCLEOTIDE SEQUENCE [LARGE SCALE GENOMIC DNA]</scope>
    <source>
        <strain evidence="4 5">TLL-A3</strain>
    </source>
</reference>
<keyword evidence="5" id="KW-1185">Reference proteome</keyword>
<dbReference type="Proteomes" id="UP000297635">
    <property type="component" value="Unassembled WGS sequence"/>
</dbReference>
<dbReference type="Pfam" id="PF17829">
    <property type="entry name" value="GH115_C"/>
    <property type="match status" value="1"/>
</dbReference>
<dbReference type="Gene3D" id="3.20.20.520">
    <property type="entry name" value="Glycosyl hydrolase family 115"/>
    <property type="match status" value="1"/>
</dbReference>
<dbReference type="Gene3D" id="3.30.379.10">
    <property type="entry name" value="Chitobiase/beta-hexosaminidase domain 2-like"/>
    <property type="match status" value="1"/>
</dbReference>
<dbReference type="Gene3D" id="2.60.120.1620">
    <property type="match status" value="1"/>
</dbReference>
<name>A0A4Z0V2T3_9BACT</name>
<dbReference type="AlphaFoldDB" id="A0A4Z0V2T3"/>
<evidence type="ECO:0000259" key="3">
    <source>
        <dbReference type="Pfam" id="PF17829"/>
    </source>
</evidence>
<feature type="signal peptide" evidence="2">
    <location>
        <begin position="1"/>
        <end position="23"/>
    </location>
</feature>